<dbReference type="InterPro" id="IPR016024">
    <property type="entry name" value="ARM-type_fold"/>
</dbReference>
<dbReference type="SMART" id="SM00185">
    <property type="entry name" value="ARM"/>
    <property type="match status" value="3"/>
</dbReference>
<dbReference type="Proteomes" id="UP000827092">
    <property type="component" value="Unassembled WGS sequence"/>
</dbReference>
<dbReference type="PANTHER" id="PTHR19316">
    <property type="entry name" value="PROTEIN FOLDING REGULATOR"/>
    <property type="match status" value="1"/>
</dbReference>
<dbReference type="InterPro" id="IPR011989">
    <property type="entry name" value="ARM-like"/>
</dbReference>
<proteinExistence type="predicted"/>
<dbReference type="EMBL" id="JAFNEN010000175">
    <property type="protein sequence ID" value="KAG8190747.1"/>
    <property type="molecule type" value="Genomic_DNA"/>
</dbReference>
<name>A0AAV6V2Y1_9ARAC</name>
<dbReference type="Pfam" id="PF03224">
    <property type="entry name" value="V-ATPase_H_N"/>
    <property type="match status" value="1"/>
</dbReference>
<dbReference type="GO" id="GO:0005783">
    <property type="term" value="C:endoplasmic reticulum"/>
    <property type="evidence" value="ECO:0007669"/>
    <property type="project" value="TreeGrafter"/>
</dbReference>
<dbReference type="InterPro" id="IPR004908">
    <property type="entry name" value="ATPase_V1-cplx_hsu"/>
</dbReference>
<dbReference type="GO" id="GO:0000221">
    <property type="term" value="C:vacuolar proton-transporting V-type ATPase, V1 domain"/>
    <property type="evidence" value="ECO:0007669"/>
    <property type="project" value="InterPro"/>
</dbReference>
<comment type="caution">
    <text evidence="1">The sequence shown here is derived from an EMBL/GenBank/DDBJ whole genome shotgun (WGS) entry which is preliminary data.</text>
</comment>
<reference evidence="1 2" key="1">
    <citation type="journal article" date="2022" name="Nat. Ecol. Evol.">
        <title>A masculinizing supergene underlies an exaggerated male reproductive morph in a spider.</title>
        <authorList>
            <person name="Hendrickx F."/>
            <person name="De Corte Z."/>
            <person name="Sonet G."/>
            <person name="Van Belleghem S.M."/>
            <person name="Kostlbacher S."/>
            <person name="Vangestel C."/>
        </authorList>
    </citation>
    <scope>NUCLEOTIDE SEQUENCE [LARGE SCALE GENOMIC DNA]</scope>
    <source>
        <strain evidence="1">W744_W776</strain>
    </source>
</reference>
<keyword evidence="2" id="KW-1185">Reference proteome</keyword>
<dbReference type="PANTHER" id="PTHR19316:SF18">
    <property type="entry name" value="HSP70-BINDING PROTEIN 1"/>
    <property type="match status" value="1"/>
</dbReference>
<gene>
    <name evidence="1" type="ORF">JTE90_024877</name>
</gene>
<evidence type="ECO:0000313" key="1">
    <source>
        <dbReference type="EMBL" id="KAG8190747.1"/>
    </source>
</evidence>
<dbReference type="InterPro" id="IPR000225">
    <property type="entry name" value="Armadillo"/>
</dbReference>
<accession>A0AAV6V2Y1</accession>
<dbReference type="GO" id="GO:0046961">
    <property type="term" value="F:proton-transporting ATPase activity, rotational mechanism"/>
    <property type="evidence" value="ECO:0007669"/>
    <property type="project" value="InterPro"/>
</dbReference>
<evidence type="ECO:0000313" key="2">
    <source>
        <dbReference type="Proteomes" id="UP000827092"/>
    </source>
</evidence>
<dbReference type="AlphaFoldDB" id="A0AAV6V2Y1"/>
<dbReference type="GO" id="GO:0000774">
    <property type="term" value="F:adenyl-nucleotide exchange factor activity"/>
    <property type="evidence" value="ECO:0007669"/>
    <property type="project" value="TreeGrafter"/>
</dbReference>
<protein>
    <recommendedName>
        <fullName evidence="3">Hsp70-binding protein 1</fullName>
    </recommendedName>
</protein>
<sequence length="283" mass="31860">MQVCCVDPQPTFILPPSDIDKMKAQLALIDKFMNDIEKGEATSITFDDITNAVTVIDGIILSLDNSNDFFKIGGFKRLVPLLNCPNAEVVATTAELIADLCQNNTFCQTKALELGILSELVKQLANPIDPKVRLKSLYALSCLCRHNEESIKCLSESNAVQVLLQILHEPDEKLRTKTAFFITHLSEHENFREAFYSTDLVPTLIKLLSSEQDSSSEYLLSALENQVSRHLQSRVQSSSDEYNLLEILRTKVKLYNSEEEFQESTEYCKKLLALCFPDAKLDS</sequence>
<organism evidence="1 2">
    <name type="scientific">Oedothorax gibbosus</name>
    <dbReference type="NCBI Taxonomy" id="931172"/>
    <lineage>
        <taxon>Eukaryota</taxon>
        <taxon>Metazoa</taxon>
        <taxon>Ecdysozoa</taxon>
        <taxon>Arthropoda</taxon>
        <taxon>Chelicerata</taxon>
        <taxon>Arachnida</taxon>
        <taxon>Araneae</taxon>
        <taxon>Araneomorphae</taxon>
        <taxon>Entelegynae</taxon>
        <taxon>Araneoidea</taxon>
        <taxon>Linyphiidae</taxon>
        <taxon>Erigoninae</taxon>
        <taxon>Oedothorax</taxon>
    </lineage>
</organism>
<evidence type="ECO:0008006" key="3">
    <source>
        <dbReference type="Google" id="ProtNLM"/>
    </source>
</evidence>
<dbReference type="InterPro" id="IPR050693">
    <property type="entry name" value="Hsp70_NEF-Inhibitors"/>
</dbReference>
<dbReference type="SUPFAM" id="SSF48371">
    <property type="entry name" value="ARM repeat"/>
    <property type="match status" value="1"/>
</dbReference>
<dbReference type="Gene3D" id="1.25.10.10">
    <property type="entry name" value="Leucine-rich Repeat Variant"/>
    <property type="match status" value="1"/>
</dbReference>